<dbReference type="RefSeq" id="WP_157476473.1">
    <property type="nucleotide sequence ID" value="NZ_CP046566.1"/>
</dbReference>
<gene>
    <name evidence="2" type="ORF">GLV81_02225</name>
</gene>
<dbReference type="AlphaFoldDB" id="A0A6I6GHC5"/>
<reference evidence="2 3" key="1">
    <citation type="submission" date="2019-11" db="EMBL/GenBank/DDBJ databases">
        <authorList>
            <person name="Im W.T."/>
        </authorList>
    </citation>
    <scope>NUCLEOTIDE SEQUENCE [LARGE SCALE GENOMIC DNA]</scope>
    <source>
        <strain evidence="2 3">SB-02</strain>
    </source>
</reference>
<dbReference type="Proteomes" id="UP000426027">
    <property type="component" value="Chromosome"/>
</dbReference>
<dbReference type="EMBL" id="CP046566">
    <property type="protein sequence ID" value="QGW27078.1"/>
    <property type="molecule type" value="Genomic_DNA"/>
</dbReference>
<dbReference type="PROSITE" id="PS51257">
    <property type="entry name" value="PROKAR_LIPOPROTEIN"/>
    <property type="match status" value="1"/>
</dbReference>
<name>A0A6I6GHC5_9BACT</name>
<protein>
    <recommendedName>
        <fullName evidence="4">Lipoprotein</fullName>
    </recommendedName>
</protein>
<feature type="signal peptide" evidence="1">
    <location>
        <begin position="1"/>
        <end position="25"/>
    </location>
</feature>
<dbReference type="KEGG" id="fls:GLV81_02225"/>
<proteinExistence type="predicted"/>
<keyword evidence="3" id="KW-1185">Reference proteome</keyword>
<evidence type="ECO:0000313" key="2">
    <source>
        <dbReference type="EMBL" id="QGW27078.1"/>
    </source>
</evidence>
<sequence length="198" mass="22348">MRKLLAIFWGLMLLLLTACSNTDTAPEQEASTIDSTASQPLYPFAQYLHNELAYLDSMPLAVEKTVRQNGKTVDSLIIDKASFHSAVAFFTSIDPNKNELRSQYTETSFNDLSTESITFSISTNNPTLPLQQADILLHPATQQVKSLALTIEQPYTDSSISTKVLWKHHMKCQLAQTIQYKDGRSINRITEFVWDKPF</sequence>
<evidence type="ECO:0008006" key="4">
    <source>
        <dbReference type="Google" id="ProtNLM"/>
    </source>
</evidence>
<keyword evidence="1" id="KW-0732">Signal</keyword>
<feature type="chain" id="PRO_5026089693" description="Lipoprotein" evidence="1">
    <location>
        <begin position="26"/>
        <end position="198"/>
    </location>
</feature>
<accession>A0A6I6GHC5</accession>
<evidence type="ECO:0000256" key="1">
    <source>
        <dbReference type="SAM" id="SignalP"/>
    </source>
</evidence>
<evidence type="ECO:0000313" key="3">
    <source>
        <dbReference type="Proteomes" id="UP000426027"/>
    </source>
</evidence>
<organism evidence="2 3">
    <name type="scientific">Phnomibacter ginsenosidimutans</name>
    <dbReference type="NCBI Taxonomy" id="2676868"/>
    <lineage>
        <taxon>Bacteria</taxon>
        <taxon>Pseudomonadati</taxon>
        <taxon>Bacteroidota</taxon>
        <taxon>Chitinophagia</taxon>
        <taxon>Chitinophagales</taxon>
        <taxon>Chitinophagaceae</taxon>
        <taxon>Phnomibacter</taxon>
    </lineage>
</organism>